<protein>
    <submittedName>
        <fullName evidence="1">Uncharacterized protein</fullName>
    </submittedName>
</protein>
<proteinExistence type="predicted"/>
<keyword evidence="2" id="KW-1185">Reference proteome</keyword>
<evidence type="ECO:0000313" key="1">
    <source>
        <dbReference type="EMBL" id="KRX49349.1"/>
    </source>
</evidence>
<sequence length="385" mass="44945">MKFGDSSSKCRSRPLCDWSIFRLFKTVLLIALWYLFLATSTIFASADETDAEEQFEKLQFSFDNLGNLSETHKAIYNKDHLLLFEEHIDSSSKFDYHHSSILSGTYVIDVDLNTLTARKMQSSTLLSIRNPDVSMEEKIFVYKNDVFMIIYKTNWSFSYHLLYKWLNDSWVKMNFQAADIEFPMFYHFVEIHITQSDSDTVIFTTSLLGENLVVYSKFTEKVKDSYILTNLYTIRELPLLSSHVLFTGLKGENLSSIMEMKYGTYHWVPDKIIEVNPNNKSFVQIDIQGKVPNWEFSGPKHVFQSKDKLLLADGTEFINIDQYSRTRDIWILNLSHYSYTQLPLQLPEKAMSNEMCAAFDVEKSIFYVIDVDSVLLMSYVKLNRF</sequence>
<reference evidence="1 2" key="1">
    <citation type="submission" date="2015-01" db="EMBL/GenBank/DDBJ databases">
        <title>Evolution of Trichinella species and genotypes.</title>
        <authorList>
            <person name="Korhonen P.K."/>
            <person name="Edoardo P."/>
            <person name="Giuseppe L.R."/>
            <person name="Gasser R.B."/>
        </authorList>
    </citation>
    <scope>NUCLEOTIDE SEQUENCE [LARGE SCALE GENOMIC DNA]</scope>
    <source>
        <strain evidence="1">ISS417</strain>
    </source>
</reference>
<gene>
    <name evidence="1" type="ORF">T05_4710</name>
</gene>
<accession>A0A0V0UDY0</accession>
<dbReference type="EMBL" id="JYDJ01000017">
    <property type="protein sequence ID" value="KRX49349.1"/>
    <property type="molecule type" value="Genomic_DNA"/>
</dbReference>
<evidence type="ECO:0000313" key="2">
    <source>
        <dbReference type="Proteomes" id="UP000055048"/>
    </source>
</evidence>
<name>A0A0V0UDY0_9BILA</name>
<dbReference type="AlphaFoldDB" id="A0A0V0UDY0"/>
<organism evidence="1 2">
    <name type="scientific">Trichinella murrelli</name>
    <dbReference type="NCBI Taxonomy" id="144512"/>
    <lineage>
        <taxon>Eukaryota</taxon>
        <taxon>Metazoa</taxon>
        <taxon>Ecdysozoa</taxon>
        <taxon>Nematoda</taxon>
        <taxon>Enoplea</taxon>
        <taxon>Dorylaimia</taxon>
        <taxon>Trichinellida</taxon>
        <taxon>Trichinellidae</taxon>
        <taxon>Trichinella</taxon>
    </lineage>
</organism>
<dbReference type="OrthoDB" id="5917210at2759"/>
<comment type="caution">
    <text evidence="1">The sequence shown here is derived from an EMBL/GenBank/DDBJ whole genome shotgun (WGS) entry which is preliminary data.</text>
</comment>
<dbReference type="Proteomes" id="UP000055048">
    <property type="component" value="Unassembled WGS sequence"/>
</dbReference>